<accession>A0A2P1PNV8</accession>
<dbReference type="AlphaFoldDB" id="A0A2P1PNV8"/>
<evidence type="ECO:0000256" key="2">
    <source>
        <dbReference type="SAM" id="SignalP"/>
    </source>
</evidence>
<protein>
    <submittedName>
        <fullName evidence="3">Uncharacterized protein</fullName>
    </submittedName>
</protein>
<feature type="chain" id="PRO_5015166422" evidence="2">
    <location>
        <begin position="25"/>
        <end position="314"/>
    </location>
</feature>
<feature type="compositionally biased region" description="Low complexity" evidence="1">
    <location>
        <begin position="87"/>
        <end position="108"/>
    </location>
</feature>
<evidence type="ECO:0000313" key="4">
    <source>
        <dbReference type="Proteomes" id="UP000241074"/>
    </source>
</evidence>
<dbReference type="Proteomes" id="UP000241074">
    <property type="component" value="Chromosome"/>
</dbReference>
<feature type="region of interest" description="Disordered" evidence="1">
    <location>
        <begin position="87"/>
        <end position="150"/>
    </location>
</feature>
<organism evidence="3 4">
    <name type="scientific">Ahniella affigens</name>
    <dbReference type="NCBI Taxonomy" id="2021234"/>
    <lineage>
        <taxon>Bacteria</taxon>
        <taxon>Pseudomonadati</taxon>
        <taxon>Pseudomonadota</taxon>
        <taxon>Gammaproteobacteria</taxon>
        <taxon>Lysobacterales</taxon>
        <taxon>Rhodanobacteraceae</taxon>
        <taxon>Ahniella</taxon>
    </lineage>
</organism>
<gene>
    <name evidence="3" type="ORF">C7S18_04645</name>
</gene>
<name>A0A2P1PNV8_9GAMM</name>
<dbReference type="KEGG" id="xba:C7S18_04645"/>
<dbReference type="RefSeq" id="WP_106890458.1">
    <property type="nucleotide sequence ID" value="NZ_CP027860.1"/>
</dbReference>
<evidence type="ECO:0000313" key="3">
    <source>
        <dbReference type="EMBL" id="AVP96530.1"/>
    </source>
</evidence>
<reference evidence="3 4" key="2">
    <citation type="submission" date="2018-03" db="EMBL/GenBank/DDBJ databases">
        <authorList>
            <person name="Keele B.F."/>
        </authorList>
    </citation>
    <scope>NUCLEOTIDE SEQUENCE [LARGE SCALE GENOMIC DNA]</scope>
    <source>
        <strain evidence="3 4">D13</strain>
    </source>
</reference>
<keyword evidence="4" id="KW-1185">Reference proteome</keyword>
<keyword evidence="2" id="KW-0732">Signal</keyword>
<reference evidence="3 4" key="1">
    <citation type="submission" date="2018-03" db="EMBL/GenBank/DDBJ databases">
        <title>Ahniella affigens gen. nov., sp. nov., a gammaproteobacterium isolated from sandy soil near a stream.</title>
        <authorList>
            <person name="Ko Y."/>
            <person name="Kim J.-H."/>
        </authorList>
    </citation>
    <scope>NUCLEOTIDE SEQUENCE [LARGE SCALE GENOMIC DNA]</scope>
    <source>
        <strain evidence="3 4">D13</strain>
    </source>
</reference>
<dbReference type="EMBL" id="CP027860">
    <property type="protein sequence ID" value="AVP96530.1"/>
    <property type="molecule type" value="Genomic_DNA"/>
</dbReference>
<sequence>MRVRHLLHAALALLINVLMGPAFATEFQPGQIVIVQHYGKPEEARVVRQDQYGVLVQWKDWQDGTFHDDLATAPTEYRQPAELSLPSAAAPKPASAPQPAAAPSAEPSTVTRPARPVSNPAARPITRPAGGFIGPATGQKPQADATAAQQPGAMTALPEGEYYCYTYHPNPVVAGVMTITGLSYRTRTGASGDYRLRGDGRVDWLGDAPLGFAVAVLEETDPRAKLRMYLSDADIGNKWKAAVCSPRDSDAADENPGQNGGPSAFAAGTKVRYSFLGYWYPATIVSCSASRCKLHYDDPQYQDETVDAKNVEAR</sequence>
<proteinExistence type="predicted"/>
<feature type="signal peptide" evidence="2">
    <location>
        <begin position="1"/>
        <end position="24"/>
    </location>
</feature>
<evidence type="ECO:0000256" key="1">
    <source>
        <dbReference type="SAM" id="MobiDB-lite"/>
    </source>
</evidence>